<comment type="catalytic activity">
    <reaction evidence="12">
        <text>ssDNA + n NTP = ssDNA/pppN(pN)n-1 hybrid + (n-1) diphosphate.</text>
        <dbReference type="EC" id="2.7.7.101"/>
    </reaction>
</comment>
<dbReference type="FunFam" id="3.40.1360.10:FF:000002">
    <property type="entry name" value="DNA primase"/>
    <property type="match status" value="1"/>
</dbReference>
<keyword evidence="10 12" id="KW-0238">DNA-binding</keyword>
<dbReference type="InterPro" id="IPR036977">
    <property type="entry name" value="DNA_primase_Znf_CHC2"/>
</dbReference>
<evidence type="ECO:0000259" key="16">
    <source>
        <dbReference type="PROSITE" id="PS50880"/>
    </source>
</evidence>
<feature type="zinc finger region" description="CHC2-type" evidence="12 14">
    <location>
        <begin position="46"/>
        <end position="70"/>
    </location>
</feature>
<dbReference type="PANTHER" id="PTHR30313">
    <property type="entry name" value="DNA PRIMASE"/>
    <property type="match status" value="1"/>
</dbReference>
<dbReference type="Gene3D" id="3.90.980.10">
    <property type="entry name" value="DNA primase, catalytic core, N-terminal domain"/>
    <property type="match status" value="1"/>
</dbReference>
<reference evidence="17 18" key="1">
    <citation type="submission" date="2016-10" db="EMBL/GenBank/DDBJ databases">
        <authorList>
            <person name="de Groot N.N."/>
        </authorList>
    </citation>
    <scope>NUCLEOTIDE SEQUENCE [LARGE SCALE GENOMIC DNA]</scope>
    <source>
        <strain evidence="18">L7-484,KACC 16230,DSM 25025</strain>
    </source>
</reference>
<dbReference type="STRING" id="1166073.SAMN05192530_11035"/>
<keyword evidence="5 12" id="KW-0235">DNA replication</keyword>
<dbReference type="AlphaFoldDB" id="A0A1H0LHI5"/>
<evidence type="ECO:0000256" key="10">
    <source>
        <dbReference type="ARBA" id="ARBA00023125"/>
    </source>
</evidence>
<dbReference type="InterPro" id="IPR019475">
    <property type="entry name" value="DNA_primase_DnaB-bd"/>
</dbReference>
<evidence type="ECO:0000256" key="12">
    <source>
        <dbReference type="HAMAP-Rule" id="MF_00974"/>
    </source>
</evidence>
<evidence type="ECO:0000256" key="7">
    <source>
        <dbReference type="ARBA" id="ARBA00022771"/>
    </source>
</evidence>
<dbReference type="InterPro" id="IPR034151">
    <property type="entry name" value="TOPRIM_DnaG_bac"/>
</dbReference>
<keyword evidence="1 12" id="KW-0240">DNA-directed RNA polymerase</keyword>
<keyword evidence="6 12" id="KW-0479">Metal-binding</keyword>
<evidence type="ECO:0000256" key="6">
    <source>
        <dbReference type="ARBA" id="ARBA00022723"/>
    </source>
</evidence>
<evidence type="ECO:0000256" key="9">
    <source>
        <dbReference type="ARBA" id="ARBA00022842"/>
    </source>
</evidence>
<dbReference type="Pfam" id="PF13155">
    <property type="entry name" value="Toprim_2"/>
    <property type="match status" value="1"/>
</dbReference>
<dbReference type="GO" id="GO:0005737">
    <property type="term" value="C:cytoplasm"/>
    <property type="evidence" value="ECO:0007669"/>
    <property type="project" value="TreeGrafter"/>
</dbReference>
<comment type="subunit">
    <text evidence="12">Monomer. Interacts with DnaB.</text>
</comment>
<dbReference type="InterPro" id="IPR006295">
    <property type="entry name" value="DNA_primase_DnaG"/>
</dbReference>
<dbReference type="SUPFAM" id="SSF57783">
    <property type="entry name" value="Zinc beta-ribbon"/>
    <property type="match status" value="1"/>
</dbReference>
<dbReference type="PROSITE" id="PS50880">
    <property type="entry name" value="TOPRIM"/>
    <property type="match status" value="1"/>
</dbReference>
<evidence type="ECO:0000256" key="2">
    <source>
        <dbReference type="ARBA" id="ARBA00022515"/>
    </source>
</evidence>
<comment type="domain">
    <text evidence="12">Contains an N-terminal zinc-binding domain, a central core domain that contains the primase activity, and a C-terminal DnaB-binding domain.</text>
</comment>
<dbReference type="PIRSF" id="PIRSF002811">
    <property type="entry name" value="DnaG"/>
    <property type="match status" value="1"/>
</dbReference>
<organism evidence="17 18">
    <name type="scientific">Aureimonas jatrophae</name>
    <dbReference type="NCBI Taxonomy" id="1166073"/>
    <lineage>
        <taxon>Bacteria</taxon>
        <taxon>Pseudomonadati</taxon>
        <taxon>Pseudomonadota</taxon>
        <taxon>Alphaproteobacteria</taxon>
        <taxon>Hyphomicrobiales</taxon>
        <taxon>Aurantimonadaceae</taxon>
        <taxon>Aureimonas</taxon>
    </lineage>
</organism>
<comment type="similarity">
    <text evidence="12 13">Belongs to the DnaG primase family.</text>
</comment>
<feature type="compositionally biased region" description="Basic and acidic residues" evidence="15">
    <location>
        <begin position="441"/>
        <end position="451"/>
    </location>
</feature>
<dbReference type="InterPro" id="IPR002694">
    <property type="entry name" value="Znf_CHC2"/>
</dbReference>
<dbReference type="InterPro" id="IPR013264">
    <property type="entry name" value="DNAG_N"/>
</dbReference>
<dbReference type="SMART" id="SM00493">
    <property type="entry name" value="TOPRIM"/>
    <property type="match status" value="1"/>
</dbReference>
<dbReference type="Gene3D" id="3.40.1360.10">
    <property type="match status" value="1"/>
</dbReference>
<keyword evidence="9" id="KW-0460">Magnesium</keyword>
<evidence type="ECO:0000313" key="17">
    <source>
        <dbReference type="EMBL" id="SDO67526.1"/>
    </source>
</evidence>
<keyword evidence="18" id="KW-1185">Reference proteome</keyword>
<evidence type="ECO:0000256" key="14">
    <source>
        <dbReference type="PIRSR" id="PIRSR002811-1"/>
    </source>
</evidence>
<dbReference type="GO" id="GO:0008270">
    <property type="term" value="F:zinc ion binding"/>
    <property type="evidence" value="ECO:0007669"/>
    <property type="project" value="UniProtKB-UniRule"/>
</dbReference>
<dbReference type="EMBL" id="FNIT01000010">
    <property type="protein sequence ID" value="SDO67526.1"/>
    <property type="molecule type" value="Genomic_DNA"/>
</dbReference>
<dbReference type="Pfam" id="PF10410">
    <property type="entry name" value="DnaB_bind"/>
    <property type="match status" value="1"/>
</dbReference>
<dbReference type="GO" id="GO:1990077">
    <property type="term" value="C:primosome complex"/>
    <property type="evidence" value="ECO:0007669"/>
    <property type="project" value="UniProtKB-KW"/>
</dbReference>
<evidence type="ECO:0000256" key="15">
    <source>
        <dbReference type="SAM" id="MobiDB-lite"/>
    </source>
</evidence>
<evidence type="ECO:0000256" key="11">
    <source>
        <dbReference type="ARBA" id="ARBA00023163"/>
    </source>
</evidence>
<dbReference type="Pfam" id="PF01807">
    <property type="entry name" value="Zn_ribbon_DnaG"/>
    <property type="match status" value="1"/>
</dbReference>
<comment type="cofactor">
    <cofactor evidence="12 13 14">
        <name>Zn(2+)</name>
        <dbReference type="ChEBI" id="CHEBI:29105"/>
    </cofactor>
    <text evidence="12 13 14">Binds 1 zinc ion per monomer.</text>
</comment>
<sequence>MILMRFSPAFLDEIRARVPISDVVGRRVTWDRRKTQPSRGDWWACCPFHGEKSPSFHCEDAKGRYHCFGCGVSGDHFRFMVELEGMSFPEAVERLAGEAGVPMPARDADAERRERERATLSDAVRLAAEFFRQTLQEADGAKARSYLRDRGLHPVTQKTFGLGYAPDSRNRLKQFLADRGIGKAEIEGAGLVVHGEGIAVSYDRFRDRVMFPILDGRESAIAFGGRALSADTPAKYLNSPETELFHKGNVLYNLAQARRASKASNTLVVAEGYMDVIALHQAGIENAVAPLGTALTQNQLELLWRTAPEPILCFDGDAAGIKAANRAADLALPHLKPGRSLRFALLPDGKDPDDLIRSGGADAMRAVLERARPLADLIWTRESGGGGFDTPERRAELEQRLKTTLRQIGDESLRRHYLQDAEERLSAFFGVAKATQGFGRGGERGPREGRTGRRGGGGEGGRPAFSRNPTGSAGLQRGSDRLTRTKMVGAAHGSQAYQREASIVVGFVNHPALLREAFDYFADLELTDGEMERVRSAVVDVYADDQPHSRDDILSELDRRGMGDTFARLEGVLRLVRLWPVLPEAALEDAREAVRQALHLQHRAISLNKELKAAEDALARGDDDFALAQVVEINREINNLAGTEALIDGFGVLSGRPAKGI</sequence>
<dbReference type="Pfam" id="PF08275">
    <property type="entry name" value="DNAG_N"/>
    <property type="match status" value="1"/>
</dbReference>
<accession>A0A1H0LHI5</accession>
<dbReference type="GO" id="GO:0006269">
    <property type="term" value="P:DNA replication, synthesis of primer"/>
    <property type="evidence" value="ECO:0007669"/>
    <property type="project" value="UniProtKB-UniRule"/>
</dbReference>
<keyword evidence="2 12" id="KW-0639">Primosome</keyword>
<keyword evidence="3 12" id="KW-0808">Transferase</keyword>
<dbReference type="PANTHER" id="PTHR30313:SF2">
    <property type="entry name" value="DNA PRIMASE"/>
    <property type="match status" value="1"/>
</dbReference>
<keyword evidence="11 12" id="KW-0804">Transcription</keyword>
<dbReference type="HAMAP" id="MF_00974">
    <property type="entry name" value="DNA_primase_DnaG"/>
    <property type="match status" value="1"/>
</dbReference>
<feature type="region of interest" description="Disordered" evidence="15">
    <location>
        <begin position="436"/>
        <end position="482"/>
    </location>
</feature>
<keyword evidence="7 12" id="KW-0863">Zinc-finger</keyword>
<protein>
    <recommendedName>
        <fullName evidence="12 13">DNA primase</fullName>
        <ecNumber evidence="12">2.7.7.101</ecNumber>
    </recommendedName>
</protein>
<dbReference type="SUPFAM" id="SSF56731">
    <property type="entry name" value="DNA primase core"/>
    <property type="match status" value="1"/>
</dbReference>
<dbReference type="Gene3D" id="3.90.580.10">
    <property type="entry name" value="Zinc finger, CHC2-type domain"/>
    <property type="match status" value="1"/>
</dbReference>
<evidence type="ECO:0000256" key="8">
    <source>
        <dbReference type="ARBA" id="ARBA00022833"/>
    </source>
</evidence>
<evidence type="ECO:0000256" key="4">
    <source>
        <dbReference type="ARBA" id="ARBA00022695"/>
    </source>
</evidence>
<dbReference type="GO" id="GO:0003899">
    <property type="term" value="F:DNA-directed RNA polymerase activity"/>
    <property type="evidence" value="ECO:0007669"/>
    <property type="project" value="UniProtKB-UniRule"/>
</dbReference>
<dbReference type="SMART" id="SM00400">
    <property type="entry name" value="ZnF_CHCC"/>
    <property type="match status" value="1"/>
</dbReference>
<evidence type="ECO:0000256" key="13">
    <source>
        <dbReference type="PIRNR" id="PIRNR002811"/>
    </source>
</evidence>
<evidence type="ECO:0000256" key="5">
    <source>
        <dbReference type="ARBA" id="ARBA00022705"/>
    </source>
</evidence>
<evidence type="ECO:0000256" key="3">
    <source>
        <dbReference type="ARBA" id="ARBA00022679"/>
    </source>
</evidence>
<dbReference type="GO" id="GO:0003677">
    <property type="term" value="F:DNA binding"/>
    <property type="evidence" value="ECO:0007669"/>
    <property type="project" value="UniProtKB-KW"/>
</dbReference>
<name>A0A1H0LHI5_9HYPH</name>
<dbReference type="InterPro" id="IPR030846">
    <property type="entry name" value="DnaG_bac"/>
</dbReference>
<evidence type="ECO:0000313" key="18">
    <source>
        <dbReference type="Proteomes" id="UP000198793"/>
    </source>
</evidence>
<comment type="function">
    <text evidence="12 13">RNA polymerase that catalyzes the synthesis of short RNA molecules used as primers for DNA polymerase during DNA replication.</text>
</comment>
<gene>
    <name evidence="12" type="primary">dnaG</name>
    <name evidence="17" type="ORF">SAMN05192530_11035</name>
</gene>
<dbReference type="InterPro" id="IPR037068">
    <property type="entry name" value="DNA_primase_core_N_sf"/>
</dbReference>
<feature type="domain" description="Toprim" evidence="16">
    <location>
        <begin position="265"/>
        <end position="347"/>
    </location>
</feature>
<evidence type="ECO:0000256" key="1">
    <source>
        <dbReference type="ARBA" id="ARBA00022478"/>
    </source>
</evidence>
<dbReference type="EC" id="2.7.7.101" evidence="12"/>
<dbReference type="CDD" id="cd03364">
    <property type="entry name" value="TOPRIM_DnaG_primases"/>
    <property type="match status" value="1"/>
</dbReference>
<dbReference type="NCBIfam" id="TIGR01391">
    <property type="entry name" value="dnaG"/>
    <property type="match status" value="1"/>
</dbReference>
<keyword evidence="8 12" id="KW-0862">Zinc</keyword>
<dbReference type="GO" id="GO:0000428">
    <property type="term" value="C:DNA-directed RNA polymerase complex"/>
    <property type="evidence" value="ECO:0007669"/>
    <property type="project" value="UniProtKB-KW"/>
</dbReference>
<dbReference type="Proteomes" id="UP000198793">
    <property type="component" value="Unassembled WGS sequence"/>
</dbReference>
<keyword evidence="4 12" id="KW-0548">Nucleotidyltransferase</keyword>
<dbReference type="InterPro" id="IPR006171">
    <property type="entry name" value="TOPRIM_dom"/>
</dbReference>
<dbReference type="InterPro" id="IPR050219">
    <property type="entry name" value="DnaG_primase"/>
</dbReference>
<proteinExistence type="inferred from homology"/>